<feature type="transmembrane region" description="Helical" evidence="1">
    <location>
        <begin position="30"/>
        <end position="47"/>
    </location>
</feature>
<evidence type="ECO:0000313" key="3">
    <source>
        <dbReference type="EMBL" id="QJI03430.1"/>
    </source>
</evidence>
<dbReference type="EMBL" id="MT145087">
    <property type="protein sequence ID" value="QJI03430.1"/>
    <property type="molecule type" value="Genomic_DNA"/>
</dbReference>
<reference evidence="3" key="1">
    <citation type="submission" date="2020-03" db="EMBL/GenBank/DDBJ databases">
        <title>The deep terrestrial virosphere.</title>
        <authorList>
            <person name="Holmfeldt K."/>
            <person name="Nilsson E."/>
            <person name="Simone D."/>
            <person name="Lopez-Fernandez M."/>
            <person name="Wu X."/>
            <person name="de Brujin I."/>
            <person name="Lundin D."/>
            <person name="Andersson A."/>
            <person name="Bertilsson S."/>
            <person name="Dopson M."/>
        </authorList>
    </citation>
    <scope>NUCLEOTIDE SEQUENCE</scope>
    <source>
        <strain evidence="2">MM415B05358</strain>
        <strain evidence="3">TM448B04506</strain>
    </source>
</reference>
<keyword evidence="1" id="KW-0472">Membrane</keyword>
<sequence>MKQLLMAVICLLLILPNIPGMIHGMWLSYFASGACLLAAIVCLMLAIKTIGGKYGWRN</sequence>
<proteinExistence type="predicted"/>
<keyword evidence="1" id="KW-1133">Transmembrane helix</keyword>
<name>A0A6M3XZT0_9ZZZZ</name>
<evidence type="ECO:0000256" key="1">
    <source>
        <dbReference type="SAM" id="Phobius"/>
    </source>
</evidence>
<dbReference type="PROSITE" id="PS51257">
    <property type="entry name" value="PROKAR_LIPOPROTEIN"/>
    <property type="match status" value="1"/>
</dbReference>
<accession>A0A6M3XZT0</accession>
<dbReference type="AlphaFoldDB" id="A0A6M3XZT0"/>
<evidence type="ECO:0000313" key="2">
    <source>
        <dbReference type="EMBL" id="QJA95500.1"/>
    </source>
</evidence>
<protein>
    <submittedName>
        <fullName evidence="3">Uncharacterized protein</fullName>
    </submittedName>
</protein>
<gene>
    <name evidence="2" type="ORF">MM415B05358_0006</name>
    <name evidence="3" type="ORF">TM448B04506_0008</name>
</gene>
<organism evidence="3">
    <name type="scientific">viral metagenome</name>
    <dbReference type="NCBI Taxonomy" id="1070528"/>
    <lineage>
        <taxon>unclassified sequences</taxon>
        <taxon>metagenomes</taxon>
        <taxon>organismal metagenomes</taxon>
    </lineage>
</organism>
<keyword evidence="1" id="KW-0812">Transmembrane</keyword>
<dbReference type="EMBL" id="MT143319">
    <property type="protein sequence ID" value="QJA95500.1"/>
    <property type="molecule type" value="Genomic_DNA"/>
</dbReference>